<dbReference type="AlphaFoldDB" id="A0A5R9Q7V4"/>
<reference evidence="4 5" key="1">
    <citation type="submission" date="2018-01" db="EMBL/GenBank/DDBJ databases">
        <title>Co-occurrence of chitin degradation, pigmentation and bioactivity in marine Pseudoalteromonas.</title>
        <authorList>
            <person name="Paulsen S."/>
            <person name="Gram L."/>
            <person name="Machado H."/>
        </authorList>
    </citation>
    <scope>NUCLEOTIDE SEQUENCE [LARGE SCALE GENOMIC DNA]</scope>
    <source>
        <strain evidence="4 5">S3663</strain>
    </source>
</reference>
<dbReference type="InterPro" id="IPR011765">
    <property type="entry name" value="Pept_M16_N"/>
</dbReference>
<dbReference type="GO" id="GO:0046872">
    <property type="term" value="F:metal ion binding"/>
    <property type="evidence" value="ECO:0007669"/>
    <property type="project" value="InterPro"/>
</dbReference>
<feature type="domain" description="Peptidase M16 N-terminal" evidence="2">
    <location>
        <begin position="502"/>
        <end position="626"/>
    </location>
</feature>
<gene>
    <name evidence="4" type="ORF">C1E24_03285</name>
</gene>
<dbReference type="PANTHER" id="PTHR11851">
    <property type="entry name" value="METALLOPROTEASE"/>
    <property type="match status" value="1"/>
</dbReference>
<evidence type="ECO:0000259" key="3">
    <source>
        <dbReference type="Pfam" id="PF05193"/>
    </source>
</evidence>
<evidence type="ECO:0000313" key="4">
    <source>
        <dbReference type="EMBL" id="TLX48616.1"/>
    </source>
</evidence>
<dbReference type="InterPro" id="IPR011249">
    <property type="entry name" value="Metalloenz_LuxS/M16"/>
</dbReference>
<feature type="chain" id="PRO_5024429945" evidence="1">
    <location>
        <begin position="21"/>
        <end position="926"/>
    </location>
</feature>
<proteinExistence type="predicted"/>
<dbReference type="SUPFAM" id="SSF63411">
    <property type="entry name" value="LuxS/MPP-like metallohydrolase"/>
    <property type="match status" value="4"/>
</dbReference>
<feature type="signal peptide" evidence="1">
    <location>
        <begin position="1"/>
        <end position="20"/>
    </location>
</feature>
<evidence type="ECO:0000259" key="2">
    <source>
        <dbReference type="Pfam" id="PF00675"/>
    </source>
</evidence>
<dbReference type="PROSITE" id="PS51257">
    <property type="entry name" value="PROKAR_LIPOPROTEIN"/>
    <property type="match status" value="1"/>
</dbReference>
<feature type="domain" description="Peptidase M16 C-terminal" evidence="3">
    <location>
        <begin position="658"/>
        <end position="838"/>
    </location>
</feature>
<dbReference type="InterPro" id="IPR050361">
    <property type="entry name" value="MPP/UQCRC_Complex"/>
</dbReference>
<dbReference type="Pfam" id="PF00675">
    <property type="entry name" value="Peptidase_M16"/>
    <property type="match status" value="2"/>
</dbReference>
<accession>A0A5R9Q7V4</accession>
<dbReference type="Pfam" id="PF05193">
    <property type="entry name" value="Peptidase_M16_C"/>
    <property type="match status" value="2"/>
</dbReference>
<dbReference type="Proteomes" id="UP000309186">
    <property type="component" value="Unassembled WGS sequence"/>
</dbReference>
<evidence type="ECO:0000256" key="1">
    <source>
        <dbReference type="SAM" id="SignalP"/>
    </source>
</evidence>
<dbReference type="PANTHER" id="PTHR11851:SF224">
    <property type="entry name" value="PROCESSING PROTEASE"/>
    <property type="match status" value="1"/>
</dbReference>
<dbReference type="OrthoDB" id="9811314at2"/>
<feature type="domain" description="Peptidase M16 C-terminal" evidence="3">
    <location>
        <begin position="217"/>
        <end position="391"/>
    </location>
</feature>
<evidence type="ECO:0000313" key="5">
    <source>
        <dbReference type="Proteomes" id="UP000309186"/>
    </source>
</evidence>
<dbReference type="Gene3D" id="3.30.830.10">
    <property type="entry name" value="Metalloenzyme, LuxS/M16 peptidase-like"/>
    <property type="match status" value="4"/>
</dbReference>
<sequence length="926" mass="101870">MKMKKTALSALALAVSLALTGCNSTTNSSSQNSVVASSTQALPSIDIAYDTFTLDNGLKVVVHTDRKAPIVAVNVWYNVGSKHEPEGKSGFAHLFEHLMFNGSENYDDEYFGPFERAGATEMNGTTNSDRTNYFQNVPTTAIDMALWMESDRMGHLLGAITQEKLDEQRGVVQNEKRQSEGQPYGKMWEAITVNTFPKGHPYSWTVIGSMDDLNAASLDDVHQWFKDYYGPNNAVLVLAGDIDVETAKEKANKYFGDIKPGKPVAQMEAWVAKRSGEKRMVMQDRVPASRVLKVWNTAELGTADSEYLSLFADVLASGKNSRLYQRLVYQEQLASSVFAFNFQRVLAGQIILGADALDKSKLPEIEAIIDEELNRLITEGPTAEELNRIKFANASGWIKRVEGVGGFGGKSDVLASGSIYHNDPGFYKKSQEIQANATVSDVQQAAEKWLTDGEFILTINPFEKYSANEKGADRSKVPSVDSLPKLDLPEVQTTTLSNGLEVVLAKRSDTPTVELSLQFDSGFATDIEAKSGLANFSMSMLDEGTTSLDALQLAAELEKIGASVGAWASLDTSSMTLSTLSVNWEKSISLFADILQNPALKDADIERVRKLVLDGIKQEQARPQTNAYRILPPLLYGEGHPYAQPLTGSGTEEDVKAITKADIEAHLRKWLRPDNARMVVVGDIDLDTLTASLESQLDQWKAPNTAKPVKQFKQVAAPEKAQIFVLDKPEAPQSLIIAGLLGDSRDNLKPGQDIKLDVMNAILGGTFTSRINMNLREDKGWSYGARSMLMNAQAQSPFIVYAPVQTDKTKDSIQEILKELNGYIKSDLAKESELDKVVSNKVAKIPGSYEKKRSLRNALADAYSKGRTIEYLEQYGEKVKSLELKDIHNEAKGLINPNQLTWVIVGDVAKIKSQLESLNIGDITYL</sequence>
<keyword evidence="1" id="KW-0732">Signal</keyword>
<feature type="domain" description="Peptidase M16 N-terminal" evidence="2">
    <location>
        <begin position="60"/>
        <end position="183"/>
    </location>
</feature>
<organism evidence="4 5">
    <name type="scientific">Pseudoalteromonas phenolica</name>
    <dbReference type="NCBI Taxonomy" id="161398"/>
    <lineage>
        <taxon>Bacteria</taxon>
        <taxon>Pseudomonadati</taxon>
        <taxon>Pseudomonadota</taxon>
        <taxon>Gammaproteobacteria</taxon>
        <taxon>Alteromonadales</taxon>
        <taxon>Pseudoalteromonadaceae</taxon>
        <taxon>Pseudoalteromonas</taxon>
    </lineage>
</organism>
<name>A0A5R9Q7V4_9GAMM</name>
<protein>
    <submittedName>
        <fullName evidence="4">Peptidase M16</fullName>
    </submittedName>
</protein>
<dbReference type="InterPro" id="IPR007863">
    <property type="entry name" value="Peptidase_M16_C"/>
</dbReference>
<dbReference type="EMBL" id="PPSW01000006">
    <property type="protein sequence ID" value="TLX48616.1"/>
    <property type="molecule type" value="Genomic_DNA"/>
</dbReference>
<comment type="caution">
    <text evidence="4">The sequence shown here is derived from an EMBL/GenBank/DDBJ whole genome shotgun (WGS) entry which is preliminary data.</text>
</comment>